<protein>
    <recommendedName>
        <fullName evidence="4">Helix-turn-helix domain-containing protein</fullName>
    </recommendedName>
</protein>
<name>A0ABC9VFN1_9BACL</name>
<feature type="coiled-coil region" evidence="1">
    <location>
        <begin position="102"/>
        <end position="185"/>
    </location>
</feature>
<evidence type="ECO:0000313" key="2">
    <source>
        <dbReference type="EMBL" id="EZP77229.1"/>
    </source>
</evidence>
<sequence>MKVYNVHQALKILQEYYITDSIQMVTRWIREGKIKAERSANRKEGWRIHHDDLFEFIEEHRPGLPEVMGVYEWYVENSFSMLASDHREKQNKLDSEEVKGDSTHSEELIKQLMEEKNQLENQLINMQDELNLVYEQITELTVKIQKLEEENAFLIGLYEQIDEIYQELDEMYQELKNKNQQESSNETPKTTEHKLKKKMSVKDFKTIFEKVIKGYESETIKFIQQENELINEIYTLFFNEDGELKNEVIYDDEKYRCPLTKKKYKNLRSMLKNAIRTKLEQILNPVDGTVLANGSSS</sequence>
<evidence type="ECO:0008006" key="4">
    <source>
        <dbReference type="Google" id="ProtNLM"/>
    </source>
</evidence>
<evidence type="ECO:0000256" key="1">
    <source>
        <dbReference type="SAM" id="Coils"/>
    </source>
</evidence>
<accession>A0ABC9VFN1</accession>
<dbReference type="AlphaFoldDB" id="A0ABC9VFN1"/>
<keyword evidence="3" id="KW-1185">Reference proteome</keyword>
<dbReference type="Proteomes" id="UP000023566">
    <property type="component" value="Chromosome"/>
</dbReference>
<keyword evidence="1" id="KW-0175">Coiled coil</keyword>
<evidence type="ECO:0000313" key="3">
    <source>
        <dbReference type="Proteomes" id="UP000023566"/>
    </source>
</evidence>
<gene>
    <name evidence="2" type="ORF">H839_06289</name>
</gene>
<comment type="caution">
    <text evidence="2">The sequence shown here is derived from an EMBL/GenBank/DDBJ whole genome shotgun (WGS) entry which is preliminary data.</text>
</comment>
<dbReference type="EMBL" id="AOTZ01000004">
    <property type="protein sequence ID" value="EZP77229.1"/>
    <property type="molecule type" value="Genomic_DNA"/>
</dbReference>
<dbReference type="RefSeq" id="WP_043904370.1">
    <property type="nucleotide sequence ID" value="NZ_CM002692.1"/>
</dbReference>
<proteinExistence type="predicted"/>
<organism evidence="2 3">
    <name type="scientific">Parageobacillus genomosp. 1</name>
    <dbReference type="NCBI Taxonomy" id="1295642"/>
    <lineage>
        <taxon>Bacteria</taxon>
        <taxon>Bacillati</taxon>
        <taxon>Bacillota</taxon>
        <taxon>Bacilli</taxon>
        <taxon>Bacillales</taxon>
        <taxon>Anoxybacillaceae</taxon>
        <taxon>Parageobacillus</taxon>
    </lineage>
</organism>
<reference evidence="2 3" key="1">
    <citation type="journal article" date="2014" name="Appl. Microbiol. Biotechnol.">
        <title>Transformable facultative thermophile Geobacillus stearothermophilus NUB3621 as a host strain for metabolic engineering.</title>
        <authorList>
            <person name="Blanchard K."/>
            <person name="Robic S."/>
            <person name="Matsumura I."/>
        </authorList>
    </citation>
    <scope>NUCLEOTIDE SEQUENCE [LARGE SCALE GENOMIC DNA]</scope>
    <source>
        <strain evidence="2 3">NUB3621</strain>
    </source>
</reference>